<evidence type="ECO:0000256" key="4">
    <source>
        <dbReference type="ARBA" id="ARBA00022692"/>
    </source>
</evidence>
<keyword evidence="10" id="KW-1185">Reference proteome</keyword>
<evidence type="ECO:0000259" key="8">
    <source>
        <dbReference type="PROSITE" id="PS50928"/>
    </source>
</evidence>
<feature type="transmembrane region" description="Helical" evidence="7">
    <location>
        <begin position="244"/>
        <end position="265"/>
    </location>
</feature>
<dbReference type="InterPro" id="IPR000515">
    <property type="entry name" value="MetI-like"/>
</dbReference>
<evidence type="ECO:0000256" key="2">
    <source>
        <dbReference type="ARBA" id="ARBA00022448"/>
    </source>
</evidence>
<evidence type="ECO:0000256" key="1">
    <source>
        <dbReference type="ARBA" id="ARBA00004651"/>
    </source>
</evidence>
<keyword evidence="2 7" id="KW-0813">Transport</keyword>
<gene>
    <name evidence="9" type="ORF">OCV51_11790</name>
</gene>
<accession>A0ABT2TDK5</accession>
<evidence type="ECO:0000256" key="6">
    <source>
        <dbReference type="ARBA" id="ARBA00023136"/>
    </source>
</evidence>
<name>A0ABT2TDK5_9FIRM</name>
<feature type="transmembrane region" description="Helical" evidence="7">
    <location>
        <begin position="109"/>
        <end position="130"/>
    </location>
</feature>
<organism evidence="9 10">
    <name type="scientific">Faecalicatena acetigenes</name>
    <dbReference type="NCBI Taxonomy" id="2981790"/>
    <lineage>
        <taxon>Bacteria</taxon>
        <taxon>Bacillati</taxon>
        <taxon>Bacillota</taxon>
        <taxon>Clostridia</taxon>
        <taxon>Lachnospirales</taxon>
        <taxon>Lachnospiraceae</taxon>
        <taxon>Faecalicatena</taxon>
    </lineage>
</organism>
<evidence type="ECO:0000313" key="9">
    <source>
        <dbReference type="EMBL" id="MCU6748327.1"/>
    </source>
</evidence>
<dbReference type="CDD" id="cd06261">
    <property type="entry name" value="TM_PBP2"/>
    <property type="match status" value="1"/>
</dbReference>
<dbReference type="RefSeq" id="WP_059069996.1">
    <property type="nucleotide sequence ID" value="NZ_JAOQJX010000020.1"/>
</dbReference>
<dbReference type="Pfam" id="PF00528">
    <property type="entry name" value="BPD_transp_1"/>
    <property type="match status" value="1"/>
</dbReference>
<feature type="transmembrane region" description="Helical" evidence="7">
    <location>
        <begin position="12"/>
        <end position="33"/>
    </location>
</feature>
<evidence type="ECO:0000256" key="5">
    <source>
        <dbReference type="ARBA" id="ARBA00022989"/>
    </source>
</evidence>
<keyword evidence="3" id="KW-1003">Cell membrane</keyword>
<dbReference type="Proteomes" id="UP001652394">
    <property type="component" value="Unassembled WGS sequence"/>
</dbReference>
<keyword evidence="6 7" id="KW-0472">Membrane</keyword>
<evidence type="ECO:0000256" key="3">
    <source>
        <dbReference type="ARBA" id="ARBA00022475"/>
    </source>
</evidence>
<protein>
    <submittedName>
        <fullName evidence="9">Carbohydrate ABC transporter permease</fullName>
    </submittedName>
</protein>
<sequence length="280" mass="31629">MTGKRKSIKQIAFYVFVAALVLILLIPIIWAILLSFKTNNEIVNTPLSFPTSWNFENYVRALETIDFGGMYFNTLILVLVSTFFSIVITFMSSFAIARLTFRKKQTAEYIYLFFLAGIAIPIYVLIFPIYRIDSAMGILGTRLGLIIPYVAVNISFNTLLFTGFLREIPGELEEAALIDGCNLFKICTRVVIPVMKPTFVTIVIFNAVYIYNEFPFASTFIQDSRLNTVSLMTSMFKGQYSMDYSAIIAASLLIMLPELIFYIFLQKYIISGMTSGAVKG</sequence>
<feature type="transmembrane region" description="Helical" evidence="7">
    <location>
        <begin position="142"/>
        <end position="165"/>
    </location>
</feature>
<dbReference type="EMBL" id="JAOQJX010000020">
    <property type="protein sequence ID" value="MCU6748327.1"/>
    <property type="molecule type" value="Genomic_DNA"/>
</dbReference>
<dbReference type="SUPFAM" id="SSF161098">
    <property type="entry name" value="MetI-like"/>
    <property type="match status" value="1"/>
</dbReference>
<dbReference type="PANTHER" id="PTHR32243">
    <property type="entry name" value="MALTOSE TRANSPORT SYSTEM PERMEASE-RELATED"/>
    <property type="match status" value="1"/>
</dbReference>
<comment type="caution">
    <text evidence="9">The sequence shown here is derived from an EMBL/GenBank/DDBJ whole genome shotgun (WGS) entry which is preliminary data.</text>
</comment>
<feature type="transmembrane region" description="Helical" evidence="7">
    <location>
        <begin position="186"/>
        <end position="211"/>
    </location>
</feature>
<dbReference type="PANTHER" id="PTHR32243:SF24">
    <property type="entry name" value="DIACETYLCHITOBIOSE UPTAKE SYSTEM PERMEASE PROTEIN NGCG"/>
    <property type="match status" value="1"/>
</dbReference>
<evidence type="ECO:0000313" key="10">
    <source>
        <dbReference type="Proteomes" id="UP001652394"/>
    </source>
</evidence>
<keyword evidence="4 7" id="KW-0812">Transmembrane</keyword>
<feature type="domain" description="ABC transmembrane type-1" evidence="8">
    <location>
        <begin position="71"/>
        <end position="265"/>
    </location>
</feature>
<dbReference type="PROSITE" id="PS50928">
    <property type="entry name" value="ABC_TM1"/>
    <property type="match status" value="1"/>
</dbReference>
<comment type="subcellular location">
    <subcellularLocation>
        <location evidence="1 7">Cell membrane</location>
        <topology evidence="1 7">Multi-pass membrane protein</topology>
    </subcellularLocation>
</comment>
<feature type="transmembrane region" description="Helical" evidence="7">
    <location>
        <begin position="70"/>
        <end position="97"/>
    </location>
</feature>
<dbReference type="Gene3D" id="1.10.3720.10">
    <property type="entry name" value="MetI-like"/>
    <property type="match status" value="1"/>
</dbReference>
<keyword evidence="5 7" id="KW-1133">Transmembrane helix</keyword>
<dbReference type="InterPro" id="IPR050901">
    <property type="entry name" value="BP-dep_ABC_trans_perm"/>
</dbReference>
<evidence type="ECO:0000256" key="7">
    <source>
        <dbReference type="RuleBase" id="RU363032"/>
    </source>
</evidence>
<reference evidence="9 10" key="1">
    <citation type="journal article" date="2021" name="ISME Commun">
        <title>Automated analysis of genomic sequences facilitates high-throughput and comprehensive description of bacteria.</title>
        <authorList>
            <person name="Hitch T.C.A."/>
        </authorList>
    </citation>
    <scope>NUCLEOTIDE SEQUENCE [LARGE SCALE GENOMIC DNA]</scope>
    <source>
        <strain evidence="9 10">H2_18</strain>
    </source>
</reference>
<dbReference type="InterPro" id="IPR035906">
    <property type="entry name" value="MetI-like_sf"/>
</dbReference>
<proteinExistence type="inferred from homology"/>
<comment type="similarity">
    <text evidence="7">Belongs to the binding-protein-dependent transport system permease family.</text>
</comment>